<proteinExistence type="predicted"/>
<evidence type="ECO:0000256" key="1">
    <source>
        <dbReference type="SAM" id="MobiDB-lite"/>
    </source>
</evidence>
<keyword evidence="3" id="KW-1185">Reference proteome</keyword>
<comment type="caution">
    <text evidence="2">The sequence shown here is derived from an EMBL/GenBank/DDBJ whole genome shotgun (WGS) entry which is preliminary data.</text>
</comment>
<feature type="region of interest" description="Disordered" evidence="1">
    <location>
        <begin position="50"/>
        <end position="71"/>
    </location>
</feature>
<reference evidence="3" key="1">
    <citation type="journal article" date="2019" name="Int. J. Syst. Evol. Microbiol.">
        <title>The Global Catalogue of Microorganisms (GCM) 10K type strain sequencing project: providing services to taxonomists for standard genome sequencing and annotation.</title>
        <authorList>
            <consortium name="The Broad Institute Genomics Platform"/>
            <consortium name="The Broad Institute Genome Sequencing Center for Infectious Disease"/>
            <person name="Wu L."/>
            <person name="Ma J."/>
        </authorList>
    </citation>
    <scope>NUCLEOTIDE SEQUENCE [LARGE SCALE GENOMIC DNA]</scope>
    <source>
        <strain evidence="3">JCM 17316</strain>
    </source>
</reference>
<dbReference type="EMBL" id="BAABDO010000033">
    <property type="protein sequence ID" value="GAA4140411.1"/>
    <property type="molecule type" value="Genomic_DNA"/>
</dbReference>
<protein>
    <submittedName>
        <fullName evidence="2">Uncharacterized protein</fullName>
    </submittedName>
</protein>
<sequence>MPPHRHERRQCRAAGPAPNDDDIEFLVIVGAHSRRLSVGVLAGESMLPSAPVRHPAGRPWRPPPPRPRFRPQPGTPFLLGPIGGRPCGGVRRAGASAFPQVARTGMHVVLARASMPVKAPPFRSVTGLKRRGGRTQEFHRSRPTARLFQLNTAGGADIDTSPRERHAVNTRVWGGHLRLLGMR</sequence>
<evidence type="ECO:0000313" key="3">
    <source>
        <dbReference type="Proteomes" id="UP001500266"/>
    </source>
</evidence>
<evidence type="ECO:0000313" key="2">
    <source>
        <dbReference type="EMBL" id="GAA4140411.1"/>
    </source>
</evidence>
<dbReference type="Proteomes" id="UP001500266">
    <property type="component" value="Unassembled WGS sequence"/>
</dbReference>
<accession>A0ABP7YRX0</accession>
<organism evidence="2 3">
    <name type="scientific">Actinomadura keratinilytica</name>
    <dbReference type="NCBI Taxonomy" id="547461"/>
    <lineage>
        <taxon>Bacteria</taxon>
        <taxon>Bacillati</taxon>
        <taxon>Actinomycetota</taxon>
        <taxon>Actinomycetes</taxon>
        <taxon>Streptosporangiales</taxon>
        <taxon>Thermomonosporaceae</taxon>
        <taxon>Actinomadura</taxon>
    </lineage>
</organism>
<gene>
    <name evidence="2" type="ORF">GCM10022416_27480</name>
</gene>
<name>A0ABP7YRX0_9ACTN</name>